<dbReference type="CDD" id="cd10792">
    <property type="entry name" value="GH57N_AmyC_like"/>
    <property type="match status" value="1"/>
</dbReference>
<dbReference type="Gene3D" id="1.20.1430.10">
    <property type="entry name" value="Families 57/38 glycoside transferase, middle domain"/>
    <property type="match status" value="1"/>
</dbReference>
<feature type="domain" description="Glycoside hydrolase family 57 N-terminal" evidence="3">
    <location>
        <begin position="7"/>
        <end position="392"/>
    </location>
</feature>
<keyword evidence="2" id="KW-0119">Carbohydrate metabolism</keyword>
<dbReference type="PANTHER" id="PTHR41695">
    <property type="entry name" value="1,4-ALPHA-GLUCAN BRANCHING ENZYME RV3031-RELATED"/>
    <property type="match status" value="1"/>
</dbReference>
<dbReference type="GO" id="GO:0005576">
    <property type="term" value="C:extracellular region"/>
    <property type="evidence" value="ECO:0007669"/>
    <property type="project" value="TreeGrafter"/>
</dbReference>
<dbReference type="InterPro" id="IPR040042">
    <property type="entry name" value="Branching_enz_MT3115-like"/>
</dbReference>
<dbReference type="EMBL" id="VSSQ01000609">
    <property type="protein sequence ID" value="MPL98448.1"/>
    <property type="molecule type" value="Genomic_DNA"/>
</dbReference>
<keyword evidence="5" id="KW-0808">Transferase</keyword>
<dbReference type="Gene3D" id="3.20.110.10">
    <property type="entry name" value="Glycoside hydrolase 38, N terminal domain"/>
    <property type="match status" value="1"/>
</dbReference>
<feature type="domain" description="1,4-alpha-glucan branching enzyme C-terminal" evidence="4">
    <location>
        <begin position="427"/>
        <end position="527"/>
    </location>
</feature>
<comment type="caution">
    <text evidence="5">The sequence shown here is derived from an EMBL/GenBank/DDBJ whole genome shotgun (WGS) entry which is preliminary data.</text>
</comment>
<dbReference type="GO" id="GO:0030979">
    <property type="term" value="P:alpha-glucan biosynthetic process"/>
    <property type="evidence" value="ECO:0007669"/>
    <property type="project" value="InterPro"/>
</dbReference>
<accession>A0A644W4E0</accession>
<evidence type="ECO:0000256" key="1">
    <source>
        <dbReference type="ARBA" id="ARBA00006821"/>
    </source>
</evidence>
<evidence type="ECO:0000259" key="4">
    <source>
        <dbReference type="Pfam" id="PF09210"/>
    </source>
</evidence>
<comment type="similarity">
    <text evidence="1">Belongs to the glycosyl hydrolase 57 family.</text>
</comment>
<dbReference type="InterPro" id="IPR028995">
    <property type="entry name" value="Glyco_hydro_57/38_cen_sf"/>
</dbReference>
<gene>
    <name evidence="5" type="ORF">SDC9_44653</name>
</gene>
<proteinExistence type="inferred from homology"/>
<dbReference type="GO" id="GO:0003844">
    <property type="term" value="F:1,4-alpha-glucan branching enzyme activity"/>
    <property type="evidence" value="ECO:0007669"/>
    <property type="project" value="UniProtKB-EC"/>
</dbReference>
<dbReference type="InterPro" id="IPR015293">
    <property type="entry name" value="BE_C"/>
</dbReference>
<sequence>MPVNSVAFILNAHLPFVRHPEYPRFLEEDWLFESISESYLPLLRMFNKLKAEKIPFKFTISLSPTLCCMLVDPVLQERFVQYLERLIELGEKEVERCGKEQPEFLEMARFYLDQAKRNLSDYQDIYRTNILDGFKALESSGHLELITTAATHAYLPLYKEYPTAINAQIELGVQSFLTTFGHLPKGFWLPECGYYPGLEENLKYHGISWFQTASQSMLLSPDKVQYGDYRPVRCPNGVAAFPRDFQGTSLVWSNTSGYPADKTYREFYRDIGYDLPMEYIKPYIHEPAVRVFTGYKYWAITGHTDQKVPYQRSEAQKKVVEHARNFIYNLKKKGRQLSAAMDAEPLYTLAYDAELFGHWWFEGIDWLEQVIRLAAVQGEEISLVTPSLFLSREGADLQTVRPAFSSWGQGGYSAVWLDGSNAWTYRHIHKAIERMEELAVRFNDQISLKQRFLNQAAREVLLAMASDWPFILFNKSSTEYAQKRVRDHLRNFNVVYGNMCKNAVNTEWLVKAEKRDIIFSDMDYNIFNPDR</sequence>
<dbReference type="SUPFAM" id="SSF88713">
    <property type="entry name" value="Glycoside hydrolase/deacetylase"/>
    <property type="match status" value="1"/>
</dbReference>
<reference evidence="5" key="1">
    <citation type="submission" date="2019-08" db="EMBL/GenBank/DDBJ databases">
        <authorList>
            <person name="Kucharzyk K."/>
            <person name="Murdoch R.W."/>
            <person name="Higgins S."/>
            <person name="Loffler F."/>
        </authorList>
    </citation>
    <scope>NUCLEOTIDE SEQUENCE</scope>
</reference>
<protein>
    <submittedName>
        <fullName evidence="5">1,4-alpha-glucan branching enzyme</fullName>
        <ecNumber evidence="5">2.4.1.18</ecNumber>
    </submittedName>
</protein>
<dbReference type="InterPro" id="IPR037090">
    <property type="entry name" value="57_glycoside_trans_central"/>
</dbReference>
<dbReference type="PANTHER" id="PTHR41695:SF1">
    <property type="entry name" value="1,4-ALPHA-GLUCAN BRANCHING ENZYME TK1436"/>
    <property type="match status" value="1"/>
</dbReference>
<dbReference type="Pfam" id="PF03065">
    <property type="entry name" value="Glyco_hydro_57"/>
    <property type="match status" value="1"/>
</dbReference>
<dbReference type="AlphaFoldDB" id="A0A644W4E0"/>
<organism evidence="5">
    <name type="scientific">bioreactor metagenome</name>
    <dbReference type="NCBI Taxonomy" id="1076179"/>
    <lineage>
        <taxon>unclassified sequences</taxon>
        <taxon>metagenomes</taxon>
        <taxon>ecological metagenomes</taxon>
    </lineage>
</organism>
<name>A0A644W4E0_9ZZZZ</name>
<dbReference type="InterPro" id="IPR011330">
    <property type="entry name" value="Glyco_hydro/deAcase_b/a-brl"/>
</dbReference>
<dbReference type="InterPro" id="IPR027291">
    <property type="entry name" value="Glyco_hydro_38_N_sf"/>
</dbReference>
<evidence type="ECO:0000313" key="5">
    <source>
        <dbReference type="EMBL" id="MPL98448.1"/>
    </source>
</evidence>
<dbReference type="SUPFAM" id="SSF88688">
    <property type="entry name" value="Families 57/38 glycoside transferase middle domain"/>
    <property type="match status" value="1"/>
</dbReference>
<keyword evidence="5" id="KW-0328">Glycosyltransferase</keyword>
<dbReference type="EC" id="2.4.1.18" evidence="5"/>
<evidence type="ECO:0000256" key="2">
    <source>
        <dbReference type="ARBA" id="ARBA00023277"/>
    </source>
</evidence>
<evidence type="ECO:0000259" key="3">
    <source>
        <dbReference type="Pfam" id="PF03065"/>
    </source>
</evidence>
<dbReference type="Pfam" id="PF09210">
    <property type="entry name" value="BE_C"/>
    <property type="match status" value="1"/>
</dbReference>
<dbReference type="InterPro" id="IPR004300">
    <property type="entry name" value="Glyco_hydro_57_N"/>
</dbReference>